<keyword evidence="1" id="KW-0808">Transferase</keyword>
<gene>
    <name evidence="1" type="ORF">EDC17_102620</name>
</gene>
<comment type="caution">
    <text evidence="1">The sequence shown here is derived from an EMBL/GenBank/DDBJ whole genome shotgun (WGS) entry which is preliminary data.</text>
</comment>
<dbReference type="EMBL" id="SMBZ01000026">
    <property type="protein sequence ID" value="TCV11837.1"/>
    <property type="molecule type" value="Genomic_DNA"/>
</dbReference>
<dbReference type="Proteomes" id="UP000295197">
    <property type="component" value="Unassembled WGS sequence"/>
</dbReference>
<dbReference type="OrthoDB" id="1132102at2"/>
<proteinExistence type="predicted"/>
<evidence type="ECO:0000313" key="1">
    <source>
        <dbReference type="EMBL" id="TCV11837.1"/>
    </source>
</evidence>
<dbReference type="AlphaFoldDB" id="A0A4R3VV15"/>
<organism evidence="1 2">
    <name type="scientific">Sphingobacterium alimentarium</name>
    <dbReference type="NCBI Taxonomy" id="797292"/>
    <lineage>
        <taxon>Bacteria</taxon>
        <taxon>Pseudomonadati</taxon>
        <taxon>Bacteroidota</taxon>
        <taxon>Sphingobacteriia</taxon>
        <taxon>Sphingobacteriales</taxon>
        <taxon>Sphingobacteriaceae</taxon>
        <taxon>Sphingobacterium</taxon>
    </lineage>
</organism>
<accession>A0A4R3VV15</accession>
<dbReference type="RefSeq" id="WP_132777998.1">
    <property type="nucleotide sequence ID" value="NZ_SMBZ01000026.1"/>
</dbReference>
<dbReference type="GO" id="GO:0016301">
    <property type="term" value="F:kinase activity"/>
    <property type="evidence" value="ECO:0007669"/>
    <property type="project" value="UniProtKB-KW"/>
</dbReference>
<name>A0A4R3VV15_9SPHI</name>
<keyword evidence="2" id="KW-1185">Reference proteome</keyword>
<protein>
    <submittedName>
        <fullName evidence="1">Thiamine pyrophosphokinase</fullName>
    </submittedName>
</protein>
<sequence length="187" mass="21724">MSSHHIVRENQEPALLVEDFAALSEEYLGQLLEWSPTIITSLENLDYFLTRDIKVDILYGVEKISEAQEEIKYLPRTANFWKDTLAYLVENKYKAVNIMAHALQEDFLIAAEAINSVVFVKNVRYVIVRSRYEKWKTAGQKMFIDPAQVKSFNGLKYISDTIFEVEQEGFVHIEMNSDKFIFVGEEI</sequence>
<evidence type="ECO:0000313" key="2">
    <source>
        <dbReference type="Proteomes" id="UP000295197"/>
    </source>
</evidence>
<keyword evidence="1" id="KW-0418">Kinase</keyword>
<reference evidence="1 2" key="1">
    <citation type="submission" date="2019-03" db="EMBL/GenBank/DDBJ databases">
        <title>Genomic Encyclopedia of Type Strains, Phase IV (KMG-IV): sequencing the most valuable type-strain genomes for metagenomic binning, comparative biology and taxonomic classification.</title>
        <authorList>
            <person name="Goeker M."/>
        </authorList>
    </citation>
    <scope>NUCLEOTIDE SEQUENCE [LARGE SCALE GENOMIC DNA]</scope>
    <source>
        <strain evidence="1 2">DSM 22362</strain>
    </source>
</reference>